<protein>
    <submittedName>
        <fullName evidence="2">Uncharacterized protein</fullName>
    </submittedName>
</protein>
<accession>A0AAV6HX53</accession>
<gene>
    <name evidence="2" type="ORF">RHGRI_037924</name>
</gene>
<evidence type="ECO:0000313" key="2">
    <source>
        <dbReference type="EMBL" id="KAG5517332.1"/>
    </source>
</evidence>
<feature type="signal peptide" evidence="1">
    <location>
        <begin position="1"/>
        <end position="23"/>
    </location>
</feature>
<proteinExistence type="predicted"/>
<comment type="caution">
    <text evidence="2">The sequence shown here is derived from an EMBL/GenBank/DDBJ whole genome shotgun (WGS) entry which is preliminary data.</text>
</comment>
<name>A0AAV6HX53_9ERIC</name>
<dbReference type="AlphaFoldDB" id="A0AAV6HX53"/>
<evidence type="ECO:0000313" key="3">
    <source>
        <dbReference type="Proteomes" id="UP000823749"/>
    </source>
</evidence>
<keyword evidence="1" id="KW-0732">Signal</keyword>
<dbReference type="Proteomes" id="UP000823749">
    <property type="component" value="Chromosome 13"/>
</dbReference>
<feature type="chain" id="PRO_5043507208" evidence="1">
    <location>
        <begin position="24"/>
        <end position="86"/>
    </location>
</feature>
<keyword evidence="3" id="KW-1185">Reference proteome</keyword>
<organism evidence="2 3">
    <name type="scientific">Rhododendron griersonianum</name>
    <dbReference type="NCBI Taxonomy" id="479676"/>
    <lineage>
        <taxon>Eukaryota</taxon>
        <taxon>Viridiplantae</taxon>
        <taxon>Streptophyta</taxon>
        <taxon>Embryophyta</taxon>
        <taxon>Tracheophyta</taxon>
        <taxon>Spermatophyta</taxon>
        <taxon>Magnoliopsida</taxon>
        <taxon>eudicotyledons</taxon>
        <taxon>Gunneridae</taxon>
        <taxon>Pentapetalae</taxon>
        <taxon>asterids</taxon>
        <taxon>Ericales</taxon>
        <taxon>Ericaceae</taxon>
        <taxon>Ericoideae</taxon>
        <taxon>Rhodoreae</taxon>
        <taxon>Rhododendron</taxon>
    </lineage>
</organism>
<reference evidence="2 3" key="1">
    <citation type="submission" date="2020-08" db="EMBL/GenBank/DDBJ databases">
        <title>Plant Genome Project.</title>
        <authorList>
            <person name="Zhang R.-G."/>
        </authorList>
    </citation>
    <scope>NUCLEOTIDE SEQUENCE [LARGE SCALE GENOMIC DNA]</scope>
    <source>
        <strain evidence="2">WSP0</strain>
        <tissue evidence="2">Leaf</tissue>
    </source>
</reference>
<evidence type="ECO:0000256" key="1">
    <source>
        <dbReference type="SAM" id="SignalP"/>
    </source>
</evidence>
<sequence length="86" mass="9676">MHYANSIHPLLLLLVSQHPNIESIEIMDSKKHGKVRLQGGQLTKLKNNMSKSMMPPPNIASVGGFNEEGDIRIRFDLQQEAQEPEV</sequence>
<dbReference type="EMBL" id="JACTNZ010000013">
    <property type="protein sequence ID" value="KAG5517332.1"/>
    <property type="molecule type" value="Genomic_DNA"/>
</dbReference>